<dbReference type="PIRSF" id="PIRSF018579">
    <property type="entry name" value="Sbp"/>
    <property type="match status" value="1"/>
</dbReference>
<dbReference type="EMBL" id="LKET01000032">
    <property type="protein sequence ID" value="KPU44035.1"/>
    <property type="molecule type" value="Genomic_DNA"/>
</dbReference>
<dbReference type="Pfam" id="PF06947">
    <property type="entry name" value="DUF1290"/>
    <property type="match status" value="1"/>
</dbReference>
<evidence type="ECO:0000313" key="5">
    <source>
        <dbReference type="Proteomes" id="UP000050326"/>
    </source>
</evidence>
<dbReference type="GO" id="GO:0005886">
    <property type="term" value="C:plasma membrane"/>
    <property type="evidence" value="ECO:0007669"/>
    <property type="project" value="UniProtKB-SubCell"/>
</dbReference>
<comment type="subcellular location">
    <subcellularLocation>
        <location evidence="1">Cell membrane</location>
        <topology evidence="1">Multi-pass membrane protein</topology>
    </subcellularLocation>
</comment>
<proteinExistence type="inferred from homology"/>
<dbReference type="OrthoDB" id="9812056at2"/>
<keyword evidence="1 3" id="KW-0472">Membrane</keyword>
<evidence type="ECO:0000313" key="4">
    <source>
        <dbReference type="EMBL" id="KPU44035.1"/>
    </source>
</evidence>
<feature type="transmembrane region" description="Helical" evidence="3">
    <location>
        <begin position="28"/>
        <end position="44"/>
    </location>
</feature>
<dbReference type="AlphaFoldDB" id="A0A0P8W7K7"/>
<feature type="transmembrane region" description="Helical" evidence="3">
    <location>
        <begin position="80"/>
        <end position="100"/>
    </location>
</feature>
<dbReference type="InterPro" id="IPR009709">
    <property type="entry name" value="DUF1290"/>
</dbReference>
<gene>
    <name evidence="4" type="ORF">OXPF_22010</name>
</gene>
<keyword evidence="5" id="KW-1185">Reference proteome</keyword>
<reference evidence="4 5" key="1">
    <citation type="submission" date="2015-09" db="EMBL/GenBank/DDBJ databases">
        <title>Genome sequence of Oxobacter pfennigii DSM 3222.</title>
        <authorList>
            <person name="Poehlein A."/>
            <person name="Bengelsdorf F.R."/>
            <person name="Schiel-Bengelsdorf B."/>
            <person name="Duerre P."/>
            <person name="Daniel R."/>
        </authorList>
    </citation>
    <scope>NUCLEOTIDE SEQUENCE [LARGE SCALE GENOMIC DNA]</scope>
    <source>
        <strain evidence="4 5">DSM 3222</strain>
    </source>
</reference>
<comment type="similarity">
    <text evidence="1">Belongs to the sbp family.</text>
</comment>
<dbReference type="Proteomes" id="UP000050326">
    <property type="component" value="Unassembled WGS sequence"/>
</dbReference>
<keyword evidence="1 3" id="KW-0812">Transmembrane</keyword>
<keyword evidence="3" id="KW-1133">Transmembrane helix</keyword>
<protein>
    <recommendedName>
        <fullName evidence="6">Small basic protein</fullName>
    </recommendedName>
</protein>
<feature type="region of interest" description="Disordered" evidence="2">
    <location>
        <begin position="110"/>
        <end position="130"/>
    </location>
</feature>
<dbReference type="RefSeq" id="WP_054875239.1">
    <property type="nucleotide sequence ID" value="NZ_LKET01000032.1"/>
</dbReference>
<evidence type="ECO:0000256" key="1">
    <source>
        <dbReference type="PIRNR" id="PIRNR018579"/>
    </source>
</evidence>
<feature type="compositionally biased region" description="Basic and acidic residues" evidence="2">
    <location>
        <begin position="116"/>
        <end position="130"/>
    </location>
</feature>
<comment type="caution">
    <text evidence="4">The sequence shown here is derived from an EMBL/GenBank/DDBJ whole genome shotgun (WGS) entry which is preliminary data.</text>
</comment>
<feature type="transmembrane region" description="Helical" evidence="3">
    <location>
        <begin position="56"/>
        <end position="74"/>
    </location>
</feature>
<evidence type="ECO:0008006" key="6">
    <source>
        <dbReference type="Google" id="ProtNLM"/>
    </source>
</evidence>
<evidence type="ECO:0000256" key="2">
    <source>
        <dbReference type="SAM" id="MobiDB-lite"/>
    </source>
</evidence>
<dbReference type="PATRIC" id="fig|36849.3.peg.2321"/>
<organism evidence="4 5">
    <name type="scientific">Oxobacter pfennigii</name>
    <dbReference type="NCBI Taxonomy" id="36849"/>
    <lineage>
        <taxon>Bacteria</taxon>
        <taxon>Bacillati</taxon>
        <taxon>Bacillota</taxon>
        <taxon>Clostridia</taxon>
        <taxon>Eubacteriales</taxon>
        <taxon>Clostridiaceae</taxon>
        <taxon>Oxobacter</taxon>
    </lineage>
</organism>
<evidence type="ECO:0000256" key="3">
    <source>
        <dbReference type="SAM" id="Phobius"/>
    </source>
</evidence>
<sequence>MVPLIGLIIGIILGVLLPINLPSSYSSYMSVAILACLDSVFGGIRSSLEGKFDTDIFISGFFGNAVLAAGLAYLGDRLNVPIYLAAVITFGGRLFQNFAVMRREIIQNLRDRKKKKAEDEERSGGDRDEA</sequence>
<accession>A0A0P8W7K7</accession>
<name>A0A0P8W7K7_9CLOT</name>
<dbReference type="STRING" id="36849.OXPF_22010"/>
<keyword evidence="1" id="KW-1003">Cell membrane</keyword>